<reference evidence="1 2" key="2">
    <citation type="journal article" date="2022" name="Mol. Ecol. Resour.">
        <title>The genomes of chicory, endive, great burdock and yacon provide insights into Asteraceae paleo-polyploidization history and plant inulin production.</title>
        <authorList>
            <person name="Fan W."/>
            <person name="Wang S."/>
            <person name="Wang H."/>
            <person name="Wang A."/>
            <person name="Jiang F."/>
            <person name="Liu H."/>
            <person name="Zhao H."/>
            <person name="Xu D."/>
            <person name="Zhang Y."/>
        </authorList>
    </citation>
    <scope>NUCLEOTIDE SEQUENCE [LARGE SCALE GENOMIC DNA]</scope>
    <source>
        <strain evidence="2">cv. Yunnan</strain>
        <tissue evidence="1">Leaves</tissue>
    </source>
</reference>
<name>A0ACB9A0U0_9ASTR</name>
<evidence type="ECO:0000313" key="1">
    <source>
        <dbReference type="EMBL" id="KAI3703366.1"/>
    </source>
</evidence>
<dbReference type="EMBL" id="CM042042">
    <property type="protein sequence ID" value="KAI3703366.1"/>
    <property type="molecule type" value="Genomic_DNA"/>
</dbReference>
<comment type="caution">
    <text evidence="1">The sequence shown here is derived from an EMBL/GenBank/DDBJ whole genome shotgun (WGS) entry which is preliminary data.</text>
</comment>
<organism evidence="1 2">
    <name type="scientific">Smallanthus sonchifolius</name>
    <dbReference type="NCBI Taxonomy" id="185202"/>
    <lineage>
        <taxon>Eukaryota</taxon>
        <taxon>Viridiplantae</taxon>
        <taxon>Streptophyta</taxon>
        <taxon>Embryophyta</taxon>
        <taxon>Tracheophyta</taxon>
        <taxon>Spermatophyta</taxon>
        <taxon>Magnoliopsida</taxon>
        <taxon>eudicotyledons</taxon>
        <taxon>Gunneridae</taxon>
        <taxon>Pentapetalae</taxon>
        <taxon>asterids</taxon>
        <taxon>campanulids</taxon>
        <taxon>Asterales</taxon>
        <taxon>Asteraceae</taxon>
        <taxon>Asteroideae</taxon>
        <taxon>Heliantheae alliance</taxon>
        <taxon>Millerieae</taxon>
        <taxon>Smallanthus</taxon>
    </lineage>
</organism>
<proteinExistence type="predicted"/>
<reference evidence="2" key="1">
    <citation type="journal article" date="2022" name="Mol. Ecol. Resour.">
        <title>The genomes of chicory, endive, great burdock and yacon provide insights into Asteraceae palaeo-polyploidization history and plant inulin production.</title>
        <authorList>
            <person name="Fan W."/>
            <person name="Wang S."/>
            <person name="Wang H."/>
            <person name="Wang A."/>
            <person name="Jiang F."/>
            <person name="Liu H."/>
            <person name="Zhao H."/>
            <person name="Xu D."/>
            <person name="Zhang Y."/>
        </authorList>
    </citation>
    <scope>NUCLEOTIDE SEQUENCE [LARGE SCALE GENOMIC DNA]</scope>
    <source>
        <strain evidence="2">cv. Yunnan</strain>
    </source>
</reference>
<protein>
    <submittedName>
        <fullName evidence="1">Uncharacterized protein</fullName>
    </submittedName>
</protein>
<gene>
    <name evidence="1" type="ORF">L1987_73385</name>
</gene>
<sequence length="499" mass="56100">MLVVVTLKPTIFVLTLQLLKCMERTSEVESAPSTSSSRSNFSDHLHNNWLEAQDSLKKKLVTVDDYTWKLGEAEEEESSGVELLKYIGGVDISFSKDNPSVACGTLVVLDFKTLDVVYEDSSIVKIDVPGFLAFREAPIFLELLKKMQDCSHPFYPQLLMIDGNGILHPREFVISFKLHHVDGLTNSRVRELLEAEENFNVDCISLVGDSGKNLGAAIHSSKGSFKPIFVSVGHRVSLASAVEVVKRTCKYRVPEPIRQVPESIGLNDVVWRGVTEYLVAVEELRIRDCNEIRYMWESEIVASKVLVKLRKLVVENCDNLLSLGEKEEEDNSRSNFLTSLRVLHVSNCNKMERCRLKCPRLDFCGGWPPKLQSLRIGKLKKPISEWGPQNFPTSLVLLGLYGGEDGVSSCSQFSHLLPSSLTSLLINDFEKLESVSMGLQHLTSLQHLNDKVVSMNYFLVLHYIQNITVDLLLPPLEIKPNLPTISSFHPSRSNRTSLR</sequence>
<accession>A0ACB9A0U0</accession>
<keyword evidence="2" id="KW-1185">Reference proteome</keyword>
<evidence type="ECO:0000313" key="2">
    <source>
        <dbReference type="Proteomes" id="UP001056120"/>
    </source>
</evidence>
<dbReference type="Proteomes" id="UP001056120">
    <property type="component" value="Linkage Group LG25"/>
</dbReference>